<dbReference type="AlphaFoldDB" id="A0A0M0K2Z3"/>
<evidence type="ECO:0000313" key="2">
    <source>
        <dbReference type="Proteomes" id="UP000037460"/>
    </source>
</evidence>
<name>A0A0M0K2Z3_9EUKA</name>
<gene>
    <name evidence="1" type="ORF">Ctob_016235</name>
</gene>
<evidence type="ECO:0000313" key="1">
    <source>
        <dbReference type="EMBL" id="KOO33185.1"/>
    </source>
</evidence>
<accession>A0A0M0K2Z3</accession>
<proteinExistence type="predicted"/>
<reference evidence="2" key="1">
    <citation type="journal article" date="2015" name="PLoS Genet.">
        <title>Genome Sequence and Transcriptome Analyses of Chrysochromulina tobin: Metabolic Tools for Enhanced Algal Fitness in the Prominent Order Prymnesiales (Haptophyceae).</title>
        <authorList>
            <person name="Hovde B.T."/>
            <person name="Deodato C.R."/>
            <person name="Hunsperger H.M."/>
            <person name="Ryken S.A."/>
            <person name="Yost W."/>
            <person name="Jha R.K."/>
            <person name="Patterson J."/>
            <person name="Monnat R.J. Jr."/>
            <person name="Barlow S.B."/>
            <person name="Starkenburg S.R."/>
            <person name="Cattolico R.A."/>
        </authorList>
    </citation>
    <scope>NUCLEOTIDE SEQUENCE</scope>
    <source>
        <strain evidence="2">CCMP291</strain>
    </source>
</reference>
<organism evidence="1 2">
    <name type="scientific">Chrysochromulina tobinii</name>
    <dbReference type="NCBI Taxonomy" id="1460289"/>
    <lineage>
        <taxon>Eukaryota</taxon>
        <taxon>Haptista</taxon>
        <taxon>Haptophyta</taxon>
        <taxon>Prymnesiophyceae</taxon>
        <taxon>Prymnesiales</taxon>
        <taxon>Chrysochromulinaceae</taxon>
        <taxon>Chrysochromulina</taxon>
    </lineage>
</organism>
<dbReference type="Proteomes" id="UP000037460">
    <property type="component" value="Unassembled WGS sequence"/>
</dbReference>
<protein>
    <submittedName>
        <fullName evidence="1">Uncharacterized protein</fullName>
    </submittedName>
</protein>
<comment type="caution">
    <text evidence="1">The sequence shown here is derived from an EMBL/GenBank/DDBJ whole genome shotgun (WGS) entry which is preliminary data.</text>
</comment>
<sequence>MDAVERNVKLKLLSRVANKLTKIVAGTAGYSDLSRGDWRQQGCAPFIQDGSKYTCIQDSLIVAARYVGCVFNAKDLHDALDDPQKEAEIYRIVNYARDTLGLAMVCVSHGSEDALSRVKGGIAFATLQLQSGAYIIVLDATLDDNTVERHAVAFLADFQHPAYRNHFGALVDNDPRVLVRFLQPSDRASVAAARNVFDGLFWTAKKVMITSVWKVSLP</sequence>
<keyword evidence="2" id="KW-1185">Reference proteome</keyword>
<dbReference type="EMBL" id="JWZX01001580">
    <property type="protein sequence ID" value="KOO33185.1"/>
    <property type="molecule type" value="Genomic_DNA"/>
</dbReference>